<keyword evidence="2" id="KW-1185">Reference proteome</keyword>
<dbReference type="PANTHER" id="PTHR39206:SF1">
    <property type="entry name" value="SLL8004 PROTEIN"/>
    <property type="match status" value="1"/>
</dbReference>
<organism evidence="1 2">
    <name type="scientific">Planctomicrobium piriforme</name>
    <dbReference type="NCBI Taxonomy" id="1576369"/>
    <lineage>
        <taxon>Bacteria</taxon>
        <taxon>Pseudomonadati</taxon>
        <taxon>Planctomycetota</taxon>
        <taxon>Planctomycetia</taxon>
        <taxon>Planctomycetales</taxon>
        <taxon>Planctomycetaceae</taxon>
        <taxon>Planctomicrobium</taxon>
    </lineage>
</organism>
<dbReference type="Gene3D" id="3.40.50.300">
    <property type="entry name" value="P-loop containing nucleotide triphosphate hydrolases"/>
    <property type="match status" value="1"/>
</dbReference>
<proteinExistence type="predicted"/>
<dbReference type="AlphaFoldDB" id="A0A1I3AW90"/>
<accession>A0A1I3AW90</accession>
<gene>
    <name evidence="1" type="ORF">SAMN05421753_10187</name>
</gene>
<name>A0A1I3AW90_9PLAN</name>
<protein>
    <submittedName>
        <fullName evidence="1">Predicted ABC-type ATPase</fullName>
    </submittedName>
</protein>
<evidence type="ECO:0000313" key="1">
    <source>
        <dbReference type="EMBL" id="SFH54210.1"/>
    </source>
</evidence>
<dbReference type="PANTHER" id="PTHR39206">
    <property type="entry name" value="SLL8004 PROTEIN"/>
    <property type="match status" value="1"/>
</dbReference>
<reference evidence="2" key="1">
    <citation type="submission" date="2016-10" db="EMBL/GenBank/DDBJ databases">
        <authorList>
            <person name="Varghese N."/>
            <person name="Submissions S."/>
        </authorList>
    </citation>
    <scope>NUCLEOTIDE SEQUENCE [LARGE SCALE GENOMIC DNA]</scope>
    <source>
        <strain evidence="2">DSM 26348</strain>
    </source>
</reference>
<sequence>MTDNPPRLRMFAGPNGSGKTTIKNGLQKSDEWFGLYINPDDLERTARETGLIPLDAFGLPFATQELRAFFAASTLLQLHGLSEEAQQIEVCDHSIHFYDLSVNSYHASVLADFLRRKSLELSRSFSFETVMSAPDKVELLRQAQLRGFRTYLYYVATEDPDINVARVQYRVAEGGHDVPANKIEERYYRSLKLLPKAMRYSNRAFLFDTSQEVPWFFAEGRDGEDLRLKSQEMPNWFQPAWDSFGSAESD</sequence>
<dbReference type="OrthoDB" id="9791543at2"/>
<dbReference type="Proteomes" id="UP000199518">
    <property type="component" value="Unassembled WGS sequence"/>
</dbReference>
<dbReference type="EMBL" id="FOQD01000001">
    <property type="protein sequence ID" value="SFH54210.1"/>
    <property type="molecule type" value="Genomic_DNA"/>
</dbReference>
<dbReference type="STRING" id="1576369.SAMN05421753_10187"/>
<evidence type="ECO:0000313" key="2">
    <source>
        <dbReference type="Proteomes" id="UP000199518"/>
    </source>
</evidence>
<dbReference type="SUPFAM" id="SSF52540">
    <property type="entry name" value="P-loop containing nucleoside triphosphate hydrolases"/>
    <property type="match status" value="1"/>
</dbReference>
<dbReference type="InterPro" id="IPR027417">
    <property type="entry name" value="P-loop_NTPase"/>
</dbReference>